<dbReference type="InterPro" id="IPR002052">
    <property type="entry name" value="DNA_methylase_N6_adenine_CS"/>
</dbReference>
<dbReference type="Proteomes" id="UP000002008">
    <property type="component" value="Chromosome"/>
</dbReference>
<dbReference type="GO" id="GO:0009307">
    <property type="term" value="P:DNA restriction-modification system"/>
    <property type="evidence" value="ECO:0007669"/>
    <property type="project" value="InterPro"/>
</dbReference>
<evidence type="ECO:0000313" key="8">
    <source>
        <dbReference type="EMBL" id="ABY36538.1"/>
    </source>
</evidence>
<evidence type="ECO:0000256" key="2">
    <source>
        <dbReference type="ARBA" id="ARBA00011900"/>
    </source>
</evidence>
<dbReference type="PANTHER" id="PTHR30481">
    <property type="entry name" value="DNA ADENINE METHYLASE"/>
    <property type="match status" value="1"/>
</dbReference>
<dbReference type="InterPro" id="IPR012327">
    <property type="entry name" value="MeTrfase_D12"/>
</dbReference>
<dbReference type="EnsemblBacteria" id="ABY36538">
    <property type="protein sequence ID" value="ABY36538"/>
    <property type="gene ID" value="Caur_3352"/>
</dbReference>
<dbReference type="PROSITE" id="PS00092">
    <property type="entry name" value="N6_MTASE"/>
    <property type="match status" value="1"/>
</dbReference>
<evidence type="ECO:0000256" key="6">
    <source>
        <dbReference type="ARBA" id="ARBA00047942"/>
    </source>
</evidence>
<dbReference type="PATRIC" id="fig|324602.8.peg.3773"/>
<sequence>MNTRGLPRTVQRVIVPPIKCQGIKTKLTKFILSNISWHGQGRWIEPFLGSGAVLFNVQPDYAIVNDINPHIIRLYQMIYEGKIFPETVRKYLTEEGKKLLLKGEDYYYFVRERFNKSGDPLDFIFLNRSCFNGVMRFNKKGEFNVPFCRKTDRFRQAYITKIVNQITQIRNIMKGKAWEFRIGDWRDCLHHVTPDDFVYLDPPYIGRHTDYYQQWTEHDAAELATVTQHLPCGFALSMWKENRYRQNQHIAQYWNGLIERTVSHFYHVGSTEDLRNEMEEALLIKPGFATAITPSVESDKPLQLTFV</sequence>
<dbReference type="GO" id="GO:0009007">
    <property type="term" value="F:site-specific DNA-methyltransferase (adenine-specific) activity"/>
    <property type="evidence" value="ECO:0000318"/>
    <property type="project" value="GO_Central"/>
</dbReference>
<reference evidence="9" key="1">
    <citation type="journal article" date="2011" name="BMC Genomics">
        <title>Complete genome sequence of the filamentous anoxygenic phototrophic bacterium Chloroflexus aurantiacus.</title>
        <authorList>
            <person name="Tang K.H."/>
            <person name="Barry K."/>
            <person name="Chertkov O."/>
            <person name="Dalin E."/>
            <person name="Han C.S."/>
            <person name="Hauser L.J."/>
            <person name="Honchak B.M."/>
            <person name="Karbach L.E."/>
            <person name="Land M.L."/>
            <person name="Lapidus A."/>
            <person name="Larimer F.W."/>
            <person name="Mikhailova N."/>
            <person name="Pitluck S."/>
            <person name="Pierson B.K."/>
            <person name="Blankenship R.E."/>
        </authorList>
    </citation>
    <scope>NUCLEOTIDE SEQUENCE [LARGE SCALE GENOMIC DNA]</scope>
    <source>
        <strain evidence="9">ATCC 29366 / DSM 635 / J-10-fl</strain>
    </source>
</reference>
<dbReference type="PANTHER" id="PTHR30481:SF3">
    <property type="entry name" value="DNA ADENINE METHYLASE"/>
    <property type="match status" value="1"/>
</dbReference>
<dbReference type="InterPro" id="IPR029063">
    <property type="entry name" value="SAM-dependent_MTases_sf"/>
</dbReference>
<comment type="catalytic activity">
    <reaction evidence="6 7">
        <text>a 2'-deoxyadenosine in DNA + S-adenosyl-L-methionine = an N(6)-methyl-2'-deoxyadenosine in DNA + S-adenosyl-L-homocysteine + H(+)</text>
        <dbReference type="Rhea" id="RHEA:15197"/>
        <dbReference type="Rhea" id="RHEA-COMP:12418"/>
        <dbReference type="Rhea" id="RHEA-COMP:12419"/>
        <dbReference type="ChEBI" id="CHEBI:15378"/>
        <dbReference type="ChEBI" id="CHEBI:57856"/>
        <dbReference type="ChEBI" id="CHEBI:59789"/>
        <dbReference type="ChEBI" id="CHEBI:90615"/>
        <dbReference type="ChEBI" id="CHEBI:90616"/>
        <dbReference type="EC" id="2.1.1.72"/>
    </reaction>
</comment>
<evidence type="ECO:0000256" key="5">
    <source>
        <dbReference type="ARBA" id="ARBA00022691"/>
    </source>
</evidence>
<dbReference type="NCBIfam" id="TIGR00571">
    <property type="entry name" value="dam"/>
    <property type="match status" value="1"/>
</dbReference>
<dbReference type="KEGG" id="cau:Caur_3352"/>
<evidence type="ECO:0000256" key="3">
    <source>
        <dbReference type="ARBA" id="ARBA00022603"/>
    </source>
</evidence>
<evidence type="ECO:0000256" key="4">
    <source>
        <dbReference type="ARBA" id="ARBA00022679"/>
    </source>
</evidence>
<evidence type="ECO:0000256" key="7">
    <source>
        <dbReference type="RuleBase" id="RU361257"/>
    </source>
</evidence>
<dbReference type="PIRSF" id="PIRSF000398">
    <property type="entry name" value="M_m6A_EcoRV"/>
    <property type="match status" value="1"/>
</dbReference>
<dbReference type="Gene3D" id="3.40.50.150">
    <property type="entry name" value="Vaccinia Virus protein VP39"/>
    <property type="match status" value="1"/>
</dbReference>
<name>A9WJS2_CHLAA</name>
<dbReference type="AlphaFoldDB" id="A9WJS2"/>
<dbReference type="SUPFAM" id="SSF53335">
    <property type="entry name" value="S-adenosyl-L-methionine-dependent methyltransferases"/>
    <property type="match status" value="1"/>
</dbReference>
<evidence type="ECO:0000313" key="9">
    <source>
        <dbReference type="Proteomes" id="UP000002008"/>
    </source>
</evidence>
<evidence type="ECO:0000256" key="1">
    <source>
        <dbReference type="ARBA" id="ARBA00006594"/>
    </source>
</evidence>
<dbReference type="RefSeq" id="WP_012259191.1">
    <property type="nucleotide sequence ID" value="NC_010175.1"/>
</dbReference>
<keyword evidence="9" id="KW-1185">Reference proteome</keyword>
<dbReference type="GO" id="GO:1904047">
    <property type="term" value="F:S-adenosyl-L-methionine binding"/>
    <property type="evidence" value="ECO:0000318"/>
    <property type="project" value="GO_Central"/>
</dbReference>
<dbReference type="GO" id="GO:0006298">
    <property type="term" value="P:mismatch repair"/>
    <property type="evidence" value="ECO:0000318"/>
    <property type="project" value="GO_Central"/>
</dbReference>
<dbReference type="EC" id="2.1.1.72" evidence="2 7"/>
<dbReference type="GO" id="GO:0032259">
    <property type="term" value="P:methylation"/>
    <property type="evidence" value="ECO:0007669"/>
    <property type="project" value="UniProtKB-KW"/>
</dbReference>
<dbReference type="InParanoid" id="A9WJS2"/>
<dbReference type="Pfam" id="PF02086">
    <property type="entry name" value="MethyltransfD12"/>
    <property type="match status" value="1"/>
</dbReference>
<gene>
    <name evidence="8" type="ordered locus">Caur_3352</name>
</gene>
<keyword evidence="4 7" id="KW-0808">Transferase</keyword>
<protein>
    <recommendedName>
        <fullName evidence="2 7">Site-specific DNA-methyltransferase (adenine-specific)</fullName>
        <ecNumber evidence="2 7">2.1.1.72</ecNumber>
    </recommendedName>
</protein>
<dbReference type="InterPro" id="IPR012263">
    <property type="entry name" value="M_m6A_EcoRV"/>
</dbReference>
<organism evidence="8 9">
    <name type="scientific">Chloroflexus aurantiacus (strain ATCC 29366 / DSM 635 / J-10-fl)</name>
    <dbReference type="NCBI Taxonomy" id="324602"/>
    <lineage>
        <taxon>Bacteria</taxon>
        <taxon>Bacillati</taxon>
        <taxon>Chloroflexota</taxon>
        <taxon>Chloroflexia</taxon>
        <taxon>Chloroflexales</taxon>
        <taxon>Chloroflexineae</taxon>
        <taxon>Chloroflexaceae</taxon>
        <taxon>Chloroflexus</taxon>
    </lineage>
</organism>
<dbReference type="EMBL" id="CP000909">
    <property type="protein sequence ID" value="ABY36538.1"/>
    <property type="molecule type" value="Genomic_DNA"/>
</dbReference>
<proteinExistence type="inferred from homology"/>
<accession>A9WJS2</accession>
<keyword evidence="3 7" id="KW-0489">Methyltransferase</keyword>
<comment type="similarity">
    <text evidence="1 7">Belongs to the N(4)/N(6)-methyltransferase family.</text>
</comment>
<dbReference type="HOGENOM" id="CLU_063430_3_0_0"/>
<dbReference type="PRINTS" id="PR00505">
    <property type="entry name" value="D12N6MTFRASE"/>
</dbReference>
<dbReference type="GO" id="GO:0043565">
    <property type="term" value="F:sequence-specific DNA binding"/>
    <property type="evidence" value="ECO:0000318"/>
    <property type="project" value="GO_Central"/>
</dbReference>
<dbReference type="REBASE" id="16888">
    <property type="entry name" value="M.CauJORF3352P"/>
</dbReference>
<dbReference type="Gene3D" id="1.10.1020.10">
    <property type="entry name" value="Adenine-specific Methyltransferase, Domain 2"/>
    <property type="match status" value="1"/>
</dbReference>
<dbReference type="eggNOG" id="COG0338">
    <property type="taxonomic scope" value="Bacteria"/>
</dbReference>
<dbReference type="STRING" id="324602.Caur_3352"/>
<dbReference type="InterPro" id="IPR023095">
    <property type="entry name" value="Ade_MeTrfase_dom_2"/>
</dbReference>
<keyword evidence="5 7" id="KW-0949">S-adenosyl-L-methionine</keyword>